<keyword evidence="6" id="KW-1185">Reference proteome</keyword>
<dbReference type="PANTHER" id="PTHR45228">
    <property type="entry name" value="CYCLIC DI-GMP PHOSPHODIESTERASE TM_0186-RELATED"/>
    <property type="match status" value="1"/>
</dbReference>
<dbReference type="Gene3D" id="3.30.450.20">
    <property type="entry name" value="PAS domain"/>
    <property type="match status" value="2"/>
</dbReference>
<feature type="transmembrane region" description="Helical" evidence="2">
    <location>
        <begin position="12"/>
        <end position="33"/>
    </location>
</feature>
<accession>A0ABT5QJY3</accession>
<dbReference type="SUPFAM" id="SSF55781">
    <property type="entry name" value="GAF domain-like"/>
    <property type="match status" value="1"/>
</dbReference>
<dbReference type="Proteomes" id="UP001149821">
    <property type="component" value="Unassembled WGS sequence"/>
</dbReference>
<keyword evidence="2" id="KW-1133">Transmembrane helix</keyword>
<name>A0ABT5QJY3_9GAMM</name>
<dbReference type="CDD" id="cd00077">
    <property type="entry name" value="HDc"/>
    <property type="match status" value="2"/>
</dbReference>
<gene>
    <name evidence="5" type="ORF">LRP49_08800</name>
</gene>
<evidence type="ECO:0000256" key="2">
    <source>
        <dbReference type="SAM" id="Phobius"/>
    </source>
</evidence>
<dbReference type="InterPro" id="IPR052020">
    <property type="entry name" value="Cyclic_di-GMP/3'3'-cGAMP_PDE"/>
</dbReference>
<keyword evidence="2" id="KW-0812">Transmembrane</keyword>
<dbReference type="SMART" id="SM00471">
    <property type="entry name" value="HDc"/>
    <property type="match status" value="1"/>
</dbReference>
<dbReference type="RefSeq" id="WP_274141689.1">
    <property type="nucleotide sequence ID" value="NZ_JAJUBB010000005.1"/>
</dbReference>
<evidence type="ECO:0000313" key="6">
    <source>
        <dbReference type="Proteomes" id="UP001149821"/>
    </source>
</evidence>
<feature type="domain" description="HAMP" evidence="3">
    <location>
        <begin position="358"/>
        <end position="411"/>
    </location>
</feature>
<comment type="caution">
    <text evidence="5">The sequence shown here is derived from an EMBL/GenBank/DDBJ whole genome shotgun (WGS) entry which is preliminary data.</text>
</comment>
<reference evidence="5" key="1">
    <citation type="submission" date="2021-12" db="EMBL/GenBank/DDBJ databases">
        <title>Enterovibrio ZSDZ35 sp. nov. and Enterovibrio ZSDZ42 sp. nov., isolated from coastal seawater in Qingdao.</title>
        <authorList>
            <person name="Zhang P."/>
        </authorList>
    </citation>
    <scope>NUCLEOTIDE SEQUENCE</scope>
    <source>
        <strain evidence="5">ZSDZ35</strain>
    </source>
</reference>
<evidence type="ECO:0000313" key="5">
    <source>
        <dbReference type="EMBL" id="MDD1781300.1"/>
    </source>
</evidence>
<dbReference type="SUPFAM" id="SSF103190">
    <property type="entry name" value="Sensory domain-like"/>
    <property type="match status" value="1"/>
</dbReference>
<dbReference type="EMBL" id="JAJUBB010000005">
    <property type="protein sequence ID" value="MDD1781300.1"/>
    <property type="molecule type" value="Genomic_DNA"/>
</dbReference>
<dbReference type="SUPFAM" id="SSF109604">
    <property type="entry name" value="HD-domain/PDEase-like"/>
    <property type="match status" value="2"/>
</dbReference>
<dbReference type="InterPro" id="IPR003660">
    <property type="entry name" value="HAMP_dom"/>
</dbReference>
<dbReference type="PANTHER" id="PTHR45228:SF5">
    <property type="entry name" value="CYCLIC DI-GMP PHOSPHODIESTERASE VC_1348-RELATED"/>
    <property type="match status" value="1"/>
</dbReference>
<feature type="domain" description="HD-GYP" evidence="4">
    <location>
        <begin position="728"/>
        <end position="940"/>
    </location>
</feature>
<dbReference type="PROSITE" id="PS50885">
    <property type="entry name" value="HAMP"/>
    <property type="match status" value="1"/>
</dbReference>
<evidence type="ECO:0000256" key="1">
    <source>
        <dbReference type="ARBA" id="ARBA00004533"/>
    </source>
</evidence>
<organism evidence="5 6">
    <name type="scientific">Enterovibrio qingdaonensis</name>
    <dbReference type="NCBI Taxonomy" id="2899818"/>
    <lineage>
        <taxon>Bacteria</taxon>
        <taxon>Pseudomonadati</taxon>
        <taxon>Pseudomonadota</taxon>
        <taxon>Gammaproteobacteria</taxon>
        <taxon>Vibrionales</taxon>
        <taxon>Vibrionaceae</taxon>
        <taxon>Enterovibrio</taxon>
    </lineage>
</organism>
<evidence type="ECO:0000259" key="4">
    <source>
        <dbReference type="PROSITE" id="PS51832"/>
    </source>
</evidence>
<dbReference type="InterPro" id="IPR003607">
    <property type="entry name" value="HD/PDEase_dom"/>
</dbReference>
<evidence type="ECO:0000259" key="3">
    <source>
        <dbReference type="PROSITE" id="PS50885"/>
    </source>
</evidence>
<dbReference type="InterPro" id="IPR029151">
    <property type="entry name" value="Sensor-like_sf"/>
</dbReference>
<dbReference type="Gene3D" id="6.10.340.10">
    <property type="match status" value="1"/>
</dbReference>
<dbReference type="InterPro" id="IPR037522">
    <property type="entry name" value="HD_GYP_dom"/>
</dbReference>
<sequence length="967" mass="109652">MLPKKHYTLQIHIAGIFFVVVSALSFILIILSYHNSKALNEQLASERAVQNAEQIKASFQNLVSPVVTSLDTLAASSFGKTLYSANNKLWISTIDAIMTRNPDVLTVYLGYPDESSAFIRSTKPRFMKEQFSTPDNSHIMVDINMASGRQIRTYYDADLSHIDTAIDAIEYSPTSRPWYTAAPKDGNIHVTDPYFYQFIQRMGITLSRKLPSGDGVLAADITIASLENYLNALMDSPSTQLMLLDDKKRIFAHTGFLPSMSTGSSQQLYLDALAKSPLNTFFASPQWEENNQKVEHDGQTWVLNLVHITFGGERGLWLAKAIPETALIGSAIEARNNQIIISAFGLLIGTLMVLCASRKIATPLKQLGLATQNIRRLDFSSVDTPTSNIVEVRELSESVELMSETIGSFLDTLHRVSNSNNFDALMSDIVCHCHQTVGADTVHLWTKPAEQEDALALIAHHPANSQESEINMAKLLDDSPEIANALSGQAFFRFTPSETDIQRSHFPADIKHAWLLPLYNRDRENVGCVLLGFHDCPTKEQEDKIHFIQQFLGFASLIKENWDRVSAQKHLFKSFIEMIASAIDTKSPYTGGHCQRVPELTFMLAEEVDKDKERFPEFSLDEQSQEALYFASWLHDCGKVTTPEYVVDKATKLETIYNRIHEIRTRFEVLKRDAEITYWQKRFEGEDERIWRKWLGTTQQKLDEDFAFIAKCNVGGEFMDDSNLVRLDEISKRTWVRTIDDSLGLSWEETARRANRGDTVLPAVERVLDDKTDHQIPWLEQQKEAFHNWEFSLKIPELQHNRGELYNLSIQRGTLNDEERFIINDHIIQTIKMLRKLPYPNHLRNVPEIAGGHHEKLDGKGYPYGLDEASLSVDARIMAVADIFEALTASDRPYKKAKTLSEALKILAFMAKDKHIDPALFHVFIKQKVYQRYADTFLPPSQHDAVNEEALLAIATPPIPNKEETPV</sequence>
<dbReference type="Gene3D" id="1.10.3210.10">
    <property type="entry name" value="Hypothetical protein af1432"/>
    <property type="match status" value="2"/>
</dbReference>
<dbReference type="Pfam" id="PF13487">
    <property type="entry name" value="HD_5"/>
    <property type="match status" value="1"/>
</dbReference>
<comment type="subcellular location">
    <subcellularLocation>
        <location evidence="1">Cell inner membrane</location>
    </subcellularLocation>
</comment>
<protein>
    <submittedName>
        <fullName evidence="5">HD domain-containing protein</fullName>
    </submittedName>
</protein>
<proteinExistence type="predicted"/>
<keyword evidence="2" id="KW-0472">Membrane</keyword>
<dbReference type="PROSITE" id="PS51832">
    <property type="entry name" value="HD_GYP"/>
    <property type="match status" value="1"/>
</dbReference>